<evidence type="ECO:0000259" key="2">
    <source>
        <dbReference type="Pfam" id="PF18495"/>
    </source>
</evidence>
<organism evidence="3 4">
    <name type="scientific">Hymenobacter edaphi</name>
    <dbReference type="NCBI Taxonomy" id="2211146"/>
    <lineage>
        <taxon>Bacteria</taxon>
        <taxon>Pseudomonadati</taxon>
        <taxon>Bacteroidota</taxon>
        <taxon>Cytophagia</taxon>
        <taxon>Cytophagales</taxon>
        <taxon>Hymenobacteraceae</taxon>
        <taxon>Hymenobacter</taxon>
    </lineage>
</organism>
<dbReference type="AlphaFoldDB" id="A0A328B8Z5"/>
<evidence type="ECO:0000256" key="1">
    <source>
        <dbReference type="SAM" id="MobiDB-lite"/>
    </source>
</evidence>
<comment type="caution">
    <text evidence="3">The sequence shown here is derived from an EMBL/GenBank/DDBJ whole genome shotgun (WGS) entry which is preliminary data.</text>
</comment>
<keyword evidence="4" id="KW-1185">Reference proteome</keyword>
<dbReference type="RefSeq" id="WP_111480667.1">
    <property type="nucleotide sequence ID" value="NZ_QHKM01000014.1"/>
</dbReference>
<dbReference type="Pfam" id="PF18495">
    <property type="entry name" value="VbhA"/>
    <property type="match status" value="1"/>
</dbReference>
<gene>
    <name evidence="3" type="ORF">DLM85_23675</name>
</gene>
<evidence type="ECO:0000313" key="4">
    <source>
        <dbReference type="Proteomes" id="UP000248553"/>
    </source>
</evidence>
<proteinExistence type="predicted"/>
<reference evidence="4" key="1">
    <citation type="submission" date="2018-05" db="EMBL/GenBank/DDBJ databases">
        <authorList>
            <person name="Nie L."/>
        </authorList>
    </citation>
    <scope>NUCLEOTIDE SEQUENCE [LARGE SCALE GENOMIC DNA]</scope>
    <source>
        <strain evidence="4">NL</strain>
    </source>
</reference>
<evidence type="ECO:0000313" key="3">
    <source>
        <dbReference type="EMBL" id="RAK62406.1"/>
    </source>
</evidence>
<name>A0A328B8Z5_9BACT</name>
<feature type="region of interest" description="Disordered" evidence="1">
    <location>
        <begin position="1"/>
        <end position="26"/>
    </location>
</feature>
<dbReference type="InterPro" id="IPR041535">
    <property type="entry name" value="VbhA"/>
</dbReference>
<feature type="domain" description="Antitoxin VbhA" evidence="2">
    <location>
        <begin position="30"/>
        <end position="65"/>
    </location>
</feature>
<dbReference type="Gene3D" id="1.10.8.1050">
    <property type="entry name" value="Antitoxin VbhA-like"/>
    <property type="match status" value="1"/>
</dbReference>
<dbReference type="CDD" id="cd11586">
    <property type="entry name" value="VbhA_like"/>
    <property type="match status" value="1"/>
</dbReference>
<accession>A0A328B8Z5</accession>
<dbReference type="InterPro" id="IPR033788">
    <property type="entry name" value="VbhA-like"/>
</dbReference>
<protein>
    <recommendedName>
        <fullName evidence="2">Antitoxin VbhA domain-containing protein</fullName>
    </recommendedName>
</protein>
<dbReference type="EMBL" id="QHKM01000014">
    <property type="protein sequence ID" value="RAK62406.1"/>
    <property type="molecule type" value="Genomic_DNA"/>
</dbReference>
<dbReference type="OrthoDB" id="884704at2"/>
<sequence>MMKSFFTPAPAGLDPEQLAARQERERGANNSIAILMSNGPAPSPESVAIMQRYVDGELSIDEAIELNDAMLLARYQPGAAPASPEDQSAR</sequence>
<dbReference type="Proteomes" id="UP000248553">
    <property type="component" value="Unassembled WGS sequence"/>
</dbReference>
<dbReference type="InterPro" id="IPR043038">
    <property type="entry name" value="VbhA_sf"/>
</dbReference>